<reference evidence="4" key="1">
    <citation type="submission" date="2021-10" db="EMBL/GenBank/DDBJ databases">
        <title>Tropical sea cucumber genome reveals ecological adaptation and Cuvierian tubules defense mechanism.</title>
        <authorList>
            <person name="Chen T."/>
        </authorList>
    </citation>
    <scope>NUCLEOTIDE SEQUENCE</scope>
    <source>
        <strain evidence="4">Nanhai2018</strain>
        <tissue evidence="4">Muscle</tissue>
    </source>
</reference>
<feature type="compositionally biased region" description="Basic and acidic residues" evidence="1">
    <location>
        <begin position="215"/>
        <end position="225"/>
    </location>
</feature>
<keyword evidence="3" id="KW-0732">Signal</keyword>
<keyword evidence="5" id="KW-1185">Reference proteome</keyword>
<gene>
    <name evidence="4" type="ORF">HOLleu_03997</name>
</gene>
<evidence type="ECO:0000313" key="4">
    <source>
        <dbReference type="EMBL" id="KAJ8050695.1"/>
    </source>
</evidence>
<evidence type="ECO:0000313" key="5">
    <source>
        <dbReference type="Proteomes" id="UP001152320"/>
    </source>
</evidence>
<feature type="signal peptide" evidence="3">
    <location>
        <begin position="1"/>
        <end position="24"/>
    </location>
</feature>
<feature type="transmembrane region" description="Helical" evidence="2">
    <location>
        <begin position="160"/>
        <end position="183"/>
    </location>
</feature>
<evidence type="ECO:0000256" key="3">
    <source>
        <dbReference type="SAM" id="SignalP"/>
    </source>
</evidence>
<keyword evidence="2" id="KW-0472">Membrane</keyword>
<accession>A0A9Q1CTA9</accession>
<evidence type="ECO:0008006" key="6">
    <source>
        <dbReference type="Google" id="ProtNLM"/>
    </source>
</evidence>
<keyword evidence="2" id="KW-0812">Transmembrane</keyword>
<evidence type="ECO:0000256" key="2">
    <source>
        <dbReference type="SAM" id="Phobius"/>
    </source>
</evidence>
<evidence type="ECO:0000256" key="1">
    <source>
        <dbReference type="SAM" id="MobiDB-lite"/>
    </source>
</evidence>
<name>A0A9Q1CTA9_HOLLE</name>
<sequence>MENARLHFVAFLTTFSLLNGYCLSAGVFCNSPQNGTIGAVGILQCSFESVFHTISWSYVGEDTHPLVRYDGGVLQGSGHNTDSYSLRIDGALLIIDAASRTGSKEYKVETIDDDGEYSSQTVEYQFKGESTIMHHTNAKSQTTHLVTDTPSFECPPRLNWYVLLGAFVGATVGAFVTGMIAYIKHRKHWCRYNVITLPSEFPRGGWKVGGRRKRADREIPVREIPPEQSIQRAKNMGASTKTKPDNEENNEETTPLNDNPSSKRKPATEGNIEC</sequence>
<dbReference type="AlphaFoldDB" id="A0A9Q1CTA9"/>
<feature type="region of interest" description="Disordered" evidence="1">
    <location>
        <begin position="203"/>
        <end position="274"/>
    </location>
</feature>
<keyword evidence="2" id="KW-1133">Transmembrane helix</keyword>
<dbReference type="Proteomes" id="UP001152320">
    <property type="component" value="Chromosome 1"/>
</dbReference>
<proteinExistence type="predicted"/>
<comment type="caution">
    <text evidence="4">The sequence shown here is derived from an EMBL/GenBank/DDBJ whole genome shotgun (WGS) entry which is preliminary data.</text>
</comment>
<feature type="chain" id="PRO_5040436216" description="Immunoglobulin V-set domain-containing protein" evidence="3">
    <location>
        <begin position="25"/>
        <end position="274"/>
    </location>
</feature>
<protein>
    <recommendedName>
        <fullName evidence="6">Immunoglobulin V-set domain-containing protein</fullName>
    </recommendedName>
</protein>
<organism evidence="4 5">
    <name type="scientific">Holothuria leucospilota</name>
    <name type="common">Black long sea cucumber</name>
    <name type="synonym">Mertensiothuria leucospilota</name>
    <dbReference type="NCBI Taxonomy" id="206669"/>
    <lineage>
        <taxon>Eukaryota</taxon>
        <taxon>Metazoa</taxon>
        <taxon>Echinodermata</taxon>
        <taxon>Eleutherozoa</taxon>
        <taxon>Echinozoa</taxon>
        <taxon>Holothuroidea</taxon>
        <taxon>Aspidochirotacea</taxon>
        <taxon>Aspidochirotida</taxon>
        <taxon>Holothuriidae</taxon>
        <taxon>Holothuria</taxon>
    </lineage>
</organism>
<dbReference type="EMBL" id="JAIZAY010000001">
    <property type="protein sequence ID" value="KAJ8050695.1"/>
    <property type="molecule type" value="Genomic_DNA"/>
</dbReference>